<name>A0A1H9Y0H7_9BACI</name>
<reference evidence="1 2" key="1">
    <citation type="submission" date="2016-10" db="EMBL/GenBank/DDBJ databases">
        <authorList>
            <person name="de Groot N.N."/>
        </authorList>
    </citation>
    <scope>NUCLEOTIDE SEQUENCE [LARGE SCALE GENOMIC DNA]</scope>
    <source>
        <strain evidence="1 2">IBRC-M 10780</strain>
    </source>
</reference>
<dbReference type="STRING" id="930131.SAMN05216389_10186"/>
<accession>A0A1H9Y0H7</accession>
<proteinExistence type="predicted"/>
<protein>
    <submittedName>
        <fullName evidence="1">Uncharacterized protein</fullName>
    </submittedName>
</protein>
<keyword evidence="2" id="KW-1185">Reference proteome</keyword>
<dbReference type="OrthoDB" id="2454315at2"/>
<evidence type="ECO:0000313" key="2">
    <source>
        <dbReference type="Proteomes" id="UP000198618"/>
    </source>
</evidence>
<gene>
    <name evidence="1" type="ORF">SAMN05216389_10186</name>
</gene>
<sequence>MTNKLKFFNEKDIATKIHEYLIQLPNVEFDDEAKGPTIGYKVKNQNYKFATLHGGNSYQSLVLHVLPGNPHTLVGKELQKEVQNKFNFDIRKIRSHVLKGHEIFIPLELLNNKNPYNGIKHIIFYALYVQE</sequence>
<dbReference type="Proteomes" id="UP000198618">
    <property type="component" value="Unassembled WGS sequence"/>
</dbReference>
<dbReference type="EMBL" id="FOHE01000001">
    <property type="protein sequence ID" value="SES62121.1"/>
    <property type="molecule type" value="Genomic_DNA"/>
</dbReference>
<organism evidence="1 2">
    <name type="scientific">Oceanobacillus limi</name>
    <dbReference type="NCBI Taxonomy" id="930131"/>
    <lineage>
        <taxon>Bacteria</taxon>
        <taxon>Bacillati</taxon>
        <taxon>Bacillota</taxon>
        <taxon>Bacilli</taxon>
        <taxon>Bacillales</taxon>
        <taxon>Bacillaceae</taxon>
        <taxon>Oceanobacillus</taxon>
    </lineage>
</organism>
<dbReference type="AlphaFoldDB" id="A0A1H9Y0H7"/>
<evidence type="ECO:0000313" key="1">
    <source>
        <dbReference type="EMBL" id="SES62121.1"/>
    </source>
</evidence>